<comment type="caution">
    <text evidence="2">The sequence shown here is derived from an EMBL/GenBank/DDBJ whole genome shotgun (WGS) entry which is preliminary data.</text>
</comment>
<feature type="region of interest" description="Disordered" evidence="1">
    <location>
        <begin position="1"/>
        <end position="151"/>
    </location>
</feature>
<dbReference type="RefSeq" id="XP_021880662.1">
    <property type="nucleotide sequence ID" value="XM_022031077.1"/>
</dbReference>
<evidence type="ECO:0000256" key="1">
    <source>
        <dbReference type="SAM" id="MobiDB-lite"/>
    </source>
</evidence>
<feature type="compositionally biased region" description="Basic and acidic residues" evidence="1">
    <location>
        <begin position="108"/>
        <end position="125"/>
    </location>
</feature>
<dbReference type="EMBL" id="MCFF01000022">
    <property type="protein sequence ID" value="ORZ13878.1"/>
    <property type="molecule type" value="Genomic_DNA"/>
</dbReference>
<protein>
    <submittedName>
        <fullName evidence="2">Uncharacterized protein</fullName>
    </submittedName>
</protein>
<dbReference type="OrthoDB" id="2442498at2759"/>
<feature type="compositionally biased region" description="Low complexity" evidence="1">
    <location>
        <begin position="27"/>
        <end position="48"/>
    </location>
</feature>
<gene>
    <name evidence="2" type="ORF">BCR41DRAFT_90335</name>
</gene>
<dbReference type="AlphaFoldDB" id="A0A1Y2GMD8"/>
<dbReference type="Proteomes" id="UP000193648">
    <property type="component" value="Unassembled WGS sequence"/>
</dbReference>
<sequence>MEDSRGGHHSYNSSSSQGHNSDRYPNQSSSSQQHYQQQQQHSTSSYSSRENRGHSQQQQQQQQQQQFSRDPDAGSTWRSPITPTTTNRFNRMAIHEVIDNHPQQNLYGHEEDSPPYRRRGSHDEMSLSDPPAPHSSVSHGGAGSHPQSRAKDDGLLIPLHTLLGNQLRLSHVHV</sequence>
<evidence type="ECO:0000313" key="2">
    <source>
        <dbReference type="EMBL" id="ORZ13878.1"/>
    </source>
</evidence>
<feature type="compositionally biased region" description="Low complexity" evidence="1">
    <location>
        <begin position="56"/>
        <end position="66"/>
    </location>
</feature>
<organism evidence="2 3">
    <name type="scientific">Lobosporangium transversale</name>
    <dbReference type="NCBI Taxonomy" id="64571"/>
    <lineage>
        <taxon>Eukaryota</taxon>
        <taxon>Fungi</taxon>
        <taxon>Fungi incertae sedis</taxon>
        <taxon>Mucoromycota</taxon>
        <taxon>Mortierellomycotina</taxon>
        <taxon>Mortierellomycetes</taxon>
        <taxon>Mortierellales</taxon>
        <taxon>Mortierellaceae</taxon>
        <taxon>Lobosporangium</taxon>
    </lineage>
</organism>
<dbReference type="GeneID" id="33572918"/>
<reference evidence="2 3" key="1">
    <citation type="submission" date="2016-07" db="EMBL/GenBank/DDBJ databases">
        <title>Pervasive Adenine N6-methylation of Active Genes in Fungi.</title>
        <authorList>
            <consortium name="DOE Joint Genome Institute"/>
            <person name="Mondo S.J."/>
            <person name="Dannebaum R.O."/>
            <person name="Kuo R.C."/>
            <person name="Labutti K."/>
            <person name="Haridas S."/>
            <person name="Kuo A."/>
            <person name="Salamov A."/>
            <person name="Ahrendt S.R."/>
            <person name="Lipzen A."/>
            <person name="Sullivan W."/>
            <person name="Andreopoulos W.B."/>
            <person name="Clum A."/>
            <person name="Lindquist E."/>
            <person name="Daum C."/>
            <person name="Ramamoorthy G.K."/>
            <person name="Gryganskyi A."/>
            <person name="Culley D."/>
            <person name="Magnuson J.K."/>
            <person name="James T.Y."/>
            <person name="O'Malley M.A."/>
            <person name="Stajich J.E."/>
            <person name="Spatafora J.W."/>
            <person name="Visel A."/>
            <person name="Grigoriev I.V."/>
        </authorList>
    </citation>
    <scope>NUCLEOTIDE SEQUENCE [LARGE SCALE GENOMIC DNA]</scope>
    <source>
        <strain evidence="2 3">NRRL 3116</strain>
    </source>
</reference>
<name>A0A1Y2GMD8_9FUNG</name>
<proteinExistence type="predicted"/>
<evidence type="ECO:0000313" key="3">
    <source>
        <dbReference type="Proteomes" id="UP000193648"/>
    </source>
</evidence>
<accession>A0A1Y2GMD8</accession>
<dbReference type="InParanoid" id="A0A1Y2GMD8"/>
<keyword evidence="3" id="KW-1185">Reference proteome</keyword>
<feature type="compositionally biased region" description="Low complexity" evidence="1">
    <location>
        <begin position="9"/>
        <end position="19"/>
    </location>
</feature>
<feature type="compositionally biased region" description="Polar residues" evidence="1">
    <location>
        <begin position="76"/>
        <end position="89"/>
    </location>
</feature>